<protein>
    <recommendedName>
        <fullName evidence="4">Asp23/Gls24 family envelope stress response protein</fullName>
    </recommendedName>
</protein>
<accession>A0A401UY22</accession>
<evidence type="ECO:0000313" key="3">
    <source>
        <dbReference type="Proteomes" id="UP000288246"/>
    </source>
</evidence>
<evidence type="ECO:0000313" key="2">
    <source>
        <dbReference type="EMBL" id="GCD19597.1"/>
    </source>
</evidence>
<organism evidence="2 3">
    <name type="scientific">Cellulomonas algicola</name>
    <dbReference type="NCBI Taxonomy" id="2071633"/>
    <lineage>
        <taxon>Bacteria</taxon>
        <taxon>Bacillati</taxon>
        <taxon>Actinomycetota</taxon>
        <taxon>Actinomycetes</taxon>
        <taxon>Micrococcales</taxon>
        <taxon>Cellulomonadaceae</taxon>
        <taxon>Cellulomonas</taxon>
    </lineage>
</organism>
<dbReference type="AlphaFoldDB" id="A0A401UY22"/>
<dbReference type="OrthoDB" id="5197468at2"/>
<dbReference type="Proteomes" id="UP000288246">
    <property type="component" value="Unassembled WGS sequence"/>
</dbReference>
<dbReference type="Pfam" id="PF03780">
    <property type="entry name" value="Asp23"/>
    <property type="match status" value="1"/>
</dbReference>
<evidence type="ECO:0008006" key="4">
    <source>
        <dbReference type="Google" id="ProtNLM"/>
    </source>
</evidence>
<dbReference type="InterPro" id="IPR005531">
    <property type="entry name" value="Asp23"/>
</dbReference>
<name>A0A401UY22_9CELL</name>
<keyword evidence="3" id="KW-1185">Reference proteome</keyword>
<sequence length="122" mass="13008">MAEPDVGARGSLTISDRALTAITRQVALEVPGVASEEHAGTVERTLGRGFPRVSWHRTGDHASVDVEIALVWPSSAAHVTGAVQDAVARELERQAGQKVGRVDVRVRDVVRASAARPVARVR</sequence>
<comment type="similarity">
    <text evidence="1">Belongs to the asp23 family.</text>
</comment>
<evidence type="ECO:0000256" key="1">
    <source>
        <dbReference type="ARBA" id="ARBA00005721"/>
    </source>
</evidence>
<comment type="caution">
    <text evidence="2">The sequence shown here is derived from an EMBL/GenBank/DDBJ whole genome shotgun (WGS) entry which is preliminary data.</text>
</comment>
<gene>
    <name evidence="2" type="ORF">CTKZ_11590</name>
</gene>
<reference evidence="2 3" key="1">
    <citation type="submission" date="2018-11" db="EMBL/GenBank/DDBJ databases">
        <title>Draft genome sequence of Cellulomonas takizawaensis strain TKZ-21.</title>
        <authorList>
            <person name="Yamamura H."/>
            <person name="Hayashi T."/>
            <person name="Hamada M."/>
            <person name="Serisawa Y."/>
            <person name="Matsuyama K."/>
            <person name="Nakagawa Y."/>
            <person name="Otoguro M."/>
            <person name="Yanagida F."/>
            <person name="Hayakawa M."/>
        </authorList>
    </citation>
    <scope>NUCLEOTIDE SEQUENCE [LARGE SCALE GENOMIC DNA]</scope>
    <source>
        <strain evidence="2 3">TKZ-21</strain>
    </source>
</reference>
<dbReference type="RefSeq" id="WP_124342131.1">
    <property type="nucleotide sequence ID" value="NZ_BHYL01000083.1"/>
</dbReference>
<proteinExistence type="inferred from homology"/>
<dbReference type="EMBL" id="BHYL01000083">
    <property type="protein sequence ID" value="GCD19597.1"/>
    <property type="molecule type" value="Genomic_DNA"/>
</dbReference>